<evidence type="ECO:0000313" key="11">
    <source>
        <dbReference type="Proteomes" id="UP000568050"/>
    </source>
</evidence>
<dbReference type="PANTHER" id="PTHR12358">
    <property type="entry name" value="SPHINGOSINE KINASE"/>
    <property type="match status" value="1"/>
</dbReference>
<dbReference type="GO" id="GO:0005886">
    <property type="term" value="C:plasma membrane"/>
    <property type="evidence" value="ECO:0007669"/>
    <property type="project" value="TreeGrafter"/>
</dbReference>
<gene>
    <name evidence="10" type="ORF">FHX50_001395</name>
</gene>
<keyword evidence="8" id="KW-1208">Phospholipid metabolism</keyword>
<protein>
    <submittedName>
        <fullName evidence="10">Diacylglycerol kinase family enzyme</fullName>
    </submittedName>
</protein>
<dbReference type="Pfam" id="PF00781">
    <property type="entry name" value="DAGK_cat"/>
    <property type="match status" value="1"/>
</dbReference>
<reference evidence="10 11" key="1">
    <citation type="submission" date="2020-08" db="EMBL/GenBank/DDBJ databases">
        <title>Sequencing the genomes of 1000 actinobacteria strains.</title>
        <authorList>
            <person name="Klenk H.-P."/>
        </authorList>
    </citation>
    <scope>NUCLEOTIDE SEQUENCE [LARGE SCALE GENOMIC DNA]</scope>
    <source>
        <strain evidence="10 11">DSM 23040</strain>
    </source>
</reference>
<evidence type="ECO:0000256" key="3">
    <source>
        <dbReference type="ARBA" id="ARBA00022679"/>
    </source>
</evidence>
<evidence type="ECO:0000256" key="5">
    <source>
        <dbReference type="ARBA" id="ARBA00022777"/>
    </source>
</evidence>
<evidence type="ECO:0000313" key="10">
    <source>
        <dbReference type="EMBL" id="MBB3023110.1"/>
    </source>
</evidence>
<keyword evidence="5 10" id="KW-0418">Kinase</keyword>
<dbReference type="InterPro" id="IPR016064">
    <property type="entry name" value="NAD/diacylglycerol_kinase_sf"/>
</dbReference>
<dbReference type="Pfam" id="PF19279">
    <property type="entry name" value="YegS_C"/>
    <property type="match status" value="1"/>
</dbReference>
<dbReference type="Gene3D" id="3.40.50.10330">
    <property type="entry name" value="Probable inorganic polyphosphate/atp-NAD kinase, domain 1"/>
    <property type="match status" value="1"/>
</dbReference>
<dbReference type="InterPro" id="IPR045540">
    <property type="entry name" value="YegS/DAGK_C"/>
</dbReference>
<comment type="cofactor">
    <cofactor evidence="1">
        <name>Mg(2+)</name>
        <dbReference type="ChEBI" id="CHEBI:18420"/>
    </cofactor>
</comment>
<keyword evidence="7" id="KW-0443">Lipid metabolism</keyword>
<comment type="similarity">
    <text evidence="2">Belongs to the diacylglycerol/lipid kinase family.</text>
</comment>
<feature type="domain" description="DAGKc" evidence="9">
    <location>
        <begin position="5"/>
        <end position="136"/>
    </location>
</feature>
<evidence type="ECO:0000256" key="2">
    <source>
        <dbReference type="ARBA" id="ARBA00005983"/>
    </source>
</evidence>
<dbReference type="GO" id="GO:0008654">
    <property type="term" value="P:phospholipid biosynthetic process"/>
    <property type="evidence" value="ECO:0007669"/>
    <property type="project" value="UniProtKB-KW"/>
</dbReference>
<name>A0A839QWE6_9MICO</name>
<comment type="caution">
    <text evidence="10">The sequence shown here is derived from an EMBL/GenBank/DDBJ whole genome shotgun (WGS) entry which is preliminary data.</text>
</comment>
<dbReference type="RefSeq" id="WP_183375968.1">
    <property type="nucleotide sequence ID" value="NZ_CBCSFZ010000012.1"/>
</dbReference>
<accession>A0A839QWE6</accession>
<evidence type="ECO:0000256" key="4">
    <source>
        <dbReference type="ARBA" id="ARBA00022741"/>
    </source>
</evidence>
<dbReference type="InterPro" id="IPR050187">
    <property type="entry name" value="Lipid_Phosphate_FormReg"/>
</dbReference>
<dbReference type="PROSITE" id="PS50146">
    <property type="entry name" value="DAGK"/>
    <property type="match status" value="1"/>
</dbReference>
<keyword evidence="4" id="KW-0547">Nucleotide-binding</keyword>
<dbReference type="AlphaFoldDB" id="A0A839QWE6"/>
<keyword evidence="7" id="KW-0444">Lipid biosynthesis</keyword>
<dbReference type="GO" id="GO:0016301">
    <property type="term" value="F:kinase activity"/>
    <property type="evidence" value="ECO:0007669"/>
    <property type="project" value="UniProtKB-KW"/>
</dbReference>
<keyword evidence="11" id="KW-1185">Reference proteome</keyword>
<keyword evidence="6" id="KW-0067">ATP-binding</keyword>
<proteinExistence type="inferred from homology"/>
<organism evidence="10 11">
    <name type="scientific">Helcobacillus massiliensis</name>
    <dbReference type="NCBI Taxonomy" id="521392"/>
    <lineage>
        <taxon>Bacteria</taxon>
        <taxon>Bacillati</taxon>
        <taxon>Actinomycetota</taxon>
        <taxon>Actinomycetes</taxon>
        <taxon>Micrococcales</taxon>
        <taxon>Dermabacteraceae</taxon>
        <taxon>Helcobacillus</taxon>
    </lineage>
</organism>
<dbReference type="GO" id="GO:0005524">
    <property type="term" value="F:ATP binding"/>
    <property type="evidence" value="ECO:0007669"/>
    <property type="project" value="UniProtKB-KW"/>
</dbReference>
<dbReference type="Proteomes" id="UP000568050">
    <property type="component" value="Unassembled WGS sequence"/>
</dbReference>
<dbReference type="InterPro" id="IPR001206">
    <property type="entry name" value="Diacylglycerol_kinase_cat_dom"/>
</dbReference>
<evidence type="ECO:0000256" key="8">
    <source>
        <dbReference type="ARBA" id="ARBA00023264"/>
    </source>
</evidence>
<keyword evidence="3" id="KW-0808">Transferase</keyword>
<dbReference type="Gene3D" id="2.60.200.40">
    <property type="match status" value="1"/>
</dbReference>
<sequence length="322" mass="33798">MNHVSKPTSIAVVVNPSKFDDPSEFTEEVAELFAEHGLPKPVFIETTVEDAGTGQAERALADGADMVVAAGGDGTVRMVAGALAGTSTEFGIIPVGTGNLMARNLEIPVDDLDGAVAVLADGARETIDLGWLSIDRGRTEEDEPADTDEEHPFLVISGVGFDAEVMADTKSRLKKVVGVAAYVLAGATRVLGKAMRVSLTLDGRREMSMRARTVMIGNVGRLPGGVTLMPGADATNGSLEILALNWRGPAGFAQIATELVLPDAPELAQISSSRTFQARRVTVSSRKSMPVQVDGDTLGRATAVSARVQPRALAVRIPRDQA</sequence>
<dbReference type="SMART" id="SM00046">
    <property type="entry name" value="DAGKc"/>
    <property type="match status" value="1"/>
</dbReference>
<dbReference type="InterPro" id="IPR017438">
    <property type="entry name" value="ATP-NAD_kinase_N"/>
</dbReference>
<keyword evidence="7" id="KW-0594">Phospholipid biosynthesis</keyword>
<evidence type="ECO:0000256" key="6">
    <source>
        <dbReference type="ARBA" id="ARBA00022840"/>
    </source>
</evidence>
<evidence type="ECO:0000259" key="9">
    <source>
        <dbReference type="PROSITE" id="PS50146"/>
    </source>
</evidence>
<evidence type="ECO:0000256" key="1">
    <source>
        <dbReference type="ARBA" id="ARBA00001946"/>
    </source>
</evidence>
<dbReference type="EMBL" id="JACHWP010000003">
    <property type="protein sequence ID" value="MBB3023110.1"/>
    <property type="molecule type" value="Genomic_DNA"/>
</dbReference>
<evidence type="ECO:0000256" key="7">
    <source>
        <dbReference type="ARBA" id="ARBA00023209"/>
    </source>
</evidence>
<dbReference type="PANTHER" id="PTHR12358:SF106">
    <property type="entry name" value="LIPID KINASE YEGS"/>
    <property type="match status" value="1"/>
</dbReference>
<dbReference type="SUPFAM" id="SSF111331">
    <property type="entry name" value="NAD kinase/diacylglycerol kinase-like"/>
    <property type="match status" value="1"/>
</dbReference>